<dbReference type="InterPro" id="IPR011006">
    <property type="entry name" value="CheY-like_superfamily"/>
</dbReference>
<dbReference type="Pfam" id="PF00072">
    <property type="entry name" value="Response_reg"/>
    <property type="match status" value="1"/>
</dbReference>
<dbReference type="SMART" id="SM00448">
    <property type="entry name" value="REC"/>
    <property type="match status" value="1"/>
</dbReference>
<dbReference type="HOGENOM" id="CLU_000445_69_17_3"/>
<dbReference type="Proteomes" id="UP000017396">
    <property type="component" value="Chromosome"/>
</dbReference>
<feature type="modified residue" description="4-aspartylphosphate" evidence="2">
    <location>
        <position position="53"/>
    </location>
</feature>
<keyword evidence="1 2" id="KW-0597">Phosphoprotein</keyword>
<feature type="domain" description="Response regulatory" evidence="3">
    <location>
        <begin position="3"/>
        <end position="120"/>
    </location>
</feature>
<evidence type="ECO:0000313" key="5">
    <source>
        <dbReference type="Proteomes" id="UP000017396"/>
    </source>
</evidence>
<dbReference type="KEGG" id="glj:GKIL_2253"/>
<dbReference type="AlphaFoldDB" id="U5QLL4"/>
<organism evidence="4 5">
    <name type="scientific">Gloeobacter kilaueensis (strain ATCC BAA-2537 / CCAP 1431/1 / ULC 316 / JS1)</name>
    <dbReference type="NCBI Taxonomy" id="1183438"/>
    <lineage>
        <taxon>Bacteria</taxon>
        <taxon>Bacillati</taxon>
        <taxon>Cyanobacteriota</taxon>
        <taxon>Cyanophyceae</taxon>
        <taxon>Gloeobacterales</taxon>
        <taxon>Gloeobacteraceae</taxon>
        <taxon>Gloeobacter</taxon>
    </lineage>
</organism>
<name>U5QLL4_GLOK1</name>
<dbReference type="InterPro" id="IPR001789">
    <property type="entry name" value="Sig_transdc_resp-reg_receiver"/>
</dbReference>
<gene>
    <name evidence="4" type="ORF">GKIL_2253</name>
</gene>
<evidence type="ECO:0000256" key="2">
    <source>
        <dbReference type="PROSITE-ProRule" id="PRU00169"/>
    </source>
</evidence>
<dbReference type="PANTHER" id="PTHR44591:SF22">
    <property type="entry name" value="CHEY SUBFAMILY"/>
    <property type="match status" value="1"/>
</dbReference>
<dbReference type="InterPro" id="IPR050595">
    <property type="entry name" value="Bact_response_regulator"/>
</dbReference>
<evidence type="ECO:0000313" key="4">
    <source>
        <dbReference type="EMBL" id="AGY58499.1"/>
    </source>
</evidence>
<dbReference type="PANTHER" id="PTHR44591">
    <property type="entry name" value="STRESS RESPONSE REGULATOR PROTEIN 1"/>
    <property type="match status" value="1"/>
</dbReference>
<dbReference type="eggNOG" id="COG0745">
    <property type="taxonomic scope" value="Bacteria"/>
</dbReference>
<dbReference type="GO" id="GO:0000160">
    <property type="term" value="P:phosphorelay signal transduction system"/>
    <property type="evidence" value="ECO:0007669"/>
    <property type="project" value="InterPro"/>
</dbReference>
<accession>U5QLL4</accession>
<dbReference type="EMBL" id="CP003587">
    <property type="protein sequence ID" value="AGY58499.1"/>
    <property type="molecule type" value="Genomic_DNA"/>
</dbReference>
<dbReference type="RefSeq" id="WP_023173657.1">
    <property type="nucleotide sequence ID" value="NC_022600.1"/>
</dbReference>
<keyword evidence="5" id="KW-1185">Reference proteome</keyword>
<reference evidence="4 5" key="1">
    <citation type="journal article" date="2013" name="PLoS ONE">
        <title>Cultivation and Complete Genome Sequencing of Gloeobacter kilaueensis sp. nov., from a Lava Cave in Kilauea Caldera, Hawai'i.</title>
        <authorList>
            <person name="Saw J.H."/>
            <person name="Schatz M."/>
            <person name="Brown M.V."/>
            <person name="Kunkel D.D."/>
            <person name="Foster J.S."/>
            <person name="Shick H."/>
            <person name="Christensen S."/>
            <person name="Hou S."/>
            <person name="Wan X."/>
            <person name="Donachie S.P."/>
        </authorList>
    </citation>
    <scope>NUCLEOTIDE SEQUENCE [LARGE SCALE GENOMIC DNA]</scope>
    <source>
        <strain evidence="5">JS</strain>
    </source>
</reference>
<evidence type="ECO:0000259" key="3">
    <source>
        <dbReference type="PROSITE" id="PS50110"/>
    </source>
</evidence>
<evidence type="ECO:0000256" key="1">
    <source>
        <dbReference type="ARBA" id="ARBA00022553"/>
    </source>
</evidence>
<proteinExistence type="predicted"/>
<dbReference type="Gene3D" id="3.40.50.2300">
    <property type="match status" value="1"/>
</dbReference>
<dbReference type="PROSITE" id="PS50110">
    <property type="entry name" value="RESPONSE_REGULATORY"/>
    <property type="match status" value="1"/>
</dbReference>
<dbReference type="CDD" id="cd17552">
    <property type="entry name" value="REC_RR468-like"/>
    <property type="match status" value="1"/>
</dbReference>
<dbReference type="STRING" id="1183438.GKIL_2253"/>
<dbReference type="OrthoDB" id="487748at2"/>
<protein>
    <submittedName>
        <fullName evidence="4">Response regulator receiver protein</fullName>
    </submittedName>
</protein>
<dbReference type="SUPFAM" id="SSF52172">
    <property type="entry name" value="CheY-like"/>
    <property type="match status" value="1"/>
</dbReference>
<sequence>MKRILVIDDEADIREVIEAALELTRDWQVLQAASAEAGLSVADKTQPDAILLDVMMPGMDGPTAFARLQKEAHTRLIPVVLLTAKVQSADRRRFAALGVAGVIDKPFDPMRLAEQIEALLGWDG</sequence>